<dbReference type="InterPro" id="IPR036396">
    <property type="entry name" value="Cyt_P450_sf"/>
</dbReference>
<sequence>MYSAIAFLAAIAASIVFLTRRYNALSHLSTAYLHLRYPIKSADGKEGLPTLPFNWPNGQGNIEKYLRGRENSTKWGSQYGSIYRIWSGFHGEIILTTPNDIETVFRDSHTHLKANANDSGHYMYQLLGICLGLVSGQEWRSLRKATEAPFTRTATTTYVEGMMNHAKLHIASLCETKPEKWQLRPYADLRIYPFLALADILYGTISSELKARLLEIIPGRDSVFAHMMMGGVTRYPWAKYLPLKANREMRQFKQAWARWNDDAHAEAMNKVEKGECAPIIVMYQAVANGSISREALLQTLDEMLFANLDVSIGALAWSFVFIAAYPHVQARLLSELKTALVDPESTETYLMSQSNYLHHILLEGSRLRPVAAFSVAQACPTQRQVGTYNLPAGSKFVVDAHALNVRDPLWGPDNTTFRPERWAEGGVKRAKDVRYCYWRFGFGPRVCLGKYVVDLMMKALIVQVVRGWEVKLEDEKGGAWVWEEDTWALPPELRIACEKRRER</sequence>
<proteinExistence type="inferred from homology"/>
<dbReference type="InterPro" id="IPR001128">
    <property type="entry name" value="Cyt_P450"/>
</dbReference>
<dbReference type="Proteomes" id="UP000800039">
    <property type="component" value="Unassembled WGS sequence"/>
</dbReference>
<keyword evidence="6" id="KW-0560">Oxidoreductase</keyword>
<reference evidence="7" key="1">
    <citation type="submission" date="2020-01" db="EMBL/GenBank/DDBJ databases">
        <authorList>
            <consortium name="DOE Joint Genome Institute"/>
            <person name="Haridas S."/>
            <person name="Albert R."/>
            <person name="Binder M."/>
            <person name="Bloem J."/>
            <person name="Labutti K."/>
            <person name="Salamov A."/>
            <person name="Andreopoulos B."/>
            <person name="Baker S.E."/>
            <person name="Barry K."/>
            <person name="Bills G."/>
            <person name="Bluhm B.H."/>
            <person name="Cannon C."/>
            <person name="Castanera R."/>
            <person name="Culley D.E."/>
            <person name="Daum C."/>
            <person name="Ezra D."/>
            <person name="Gonzalez J.B."/>
            <person name="Henrissat B."/>
            <person name="Kuo A."/>
            <person name="Liang C."/>
            <person name="Lipzen A."/>
            <person name="Lutzoni F."/>
            <person name="Magnuson J."/>
            <person name="Mondo S."/>
            <person name="Nolan M."/>
            <person name="Ohm R."/>
            <person name="Pangilinan J."/>
            <person name="Park H.-J."/>
            <person name="Ramirez L."/>
            <person name="Alfaro M."/>
            <person name="Sun H."/>
            <person name="Tritt A."/>
            <person name="Yoshinaga Y."/>
            <person name="Zwiers L.-H."/>
            <person name="Turgeon B.G."/>
            <person name="Goodwin S.B."/>
            <person name="Spatafora J.W."/>
            <person name="Crous P.W."/>
            <person name="Grigoriev I.V."/>
        </authorList>
    </citation>
    <scope>NUCLEOTIDE SEQUENCE</scope>
    <source>
        <strain evidence="7">CBS 394.84</strain>
    </source>
</reference>
<comment type="caution">
    <text evidence="7">The sequence shown here is derived from an EMBL/GenBank/DDBJ whole genome shotgun (WGS) entry which is preliminary data.</text>
</comment>
<evidence type="ECO:0000313" key="7">
    <source>
        <dbReference type="EMBL" id="KAF1843291.1"/>
    </source>
</evidence>
<dbReference type="GO" id="GO:0016705">
    <property type="term" value="F:oxidoreductase activity, acting on paired donors, with incorporation or reduction of molecular oxygen"/>
    <property type="evidence" value="ECO:0007669"/>
    <property type="project" value="InterPro"/>
</dbReference>
<evidence type="ECO:0000256" key="3">
    <source>
        <dbReference type="ARBA" id="ARBA00022723"/>
    </source>
</evidence>
<comment type="similarity">
    <text evidence="2 6">Belongs to the cytochrome P450 family.</text>
</comment>
<dbReference type="OrthoDB" id="2789670at2759"/>
<keyword evidence="6" id="KW-0503">Monooxygenase</keyword>
<feature type="binding site" description="axial binding residue" evidence="5">
    <location>
        <position position="447"/>
    </location>
    <ligand>
        <name>heme</name>
        <dbReference type="ChEBI" id="CHEBI:30413"/>
    </ligand>
    <ligandPart>
        <name>Fe</name>
        <dbReference type="ChEBI" id="CHEBI:18248"/>
    </ligandPart>
</feature>
<dbReference type="PRINTS" id="PR00463">
    <property type="entry name" value="EP450I"/>
</dbReference>
<gene>
    <name evidence="7" type="ORF">K460DRAFT_418374</name>
</gene>
<dbReference type="SUPFAM" id="SSF48264">
    <property type="entry name" value="Cytochrome P450"/>
    <property type="match status" value="1"/>
</dbReference>
<dbReference type="EMBL" id="ML976617">
    <property type="protein sequence ID" value="KAF1843291.1"/>
    <property type="molecule type" value="Genomic_DNA"/>
</dbReference>
<dbReference type="GO" id="GO:0005506">
    <property type="term" value="F:iron ion binding"/>
    <property type="evidence" value="ECO:0007669"/>
    <property type="project" value="InterPro"/>
</dbReference>
<organism evidence="7 8">
    <name type="scientific">Cucurbitaria berberidis CBS 394.84</name>
    <dbReference type="NCBI Taxonomy" id="1168544"/>
    <lineage>
        <taxon>Eukaryota</taxon>
        <taxon>Fungi</taxon>
        <taxon>Dikarya</taxon>
        <taxon>Ascomycota</taxon>
        <taxon>Pezizomycotina</taxon>
        <taxon>Dothideomycetes</taxon>
        <taxon>Pleosporomycetidae</taxon>
        <taxon>Pleosporales</taxon>
        <taxon>Pleosporineae</taxon>
        <taxon>Cucurbitariaceae</taxon>
        <taxon>Cucurbitaria</taxon>
    </lineage>
</organism>
<dbReference type="Pfam" id="PF00067">
    <property type="entry name" value="p450"/>
    <property type="match status" value="1"/>
</dbReference>
<dbReference type="PANTHER" id="PTHR24305">
    <property type="entry name" value="CYTOCHROME P450"/>
    <property type="match status" value="1"/>
</dbReference>
<evidence type="ECO:0000256" key="5">
    <source>
        <dbReference type="PIRSR" id="PIRSR602401-1"/>
    </source>
</evidence>
<dbReference type="AlphaFoldDB" id="A0A9P4L5U0"/>
<dbReference type="InterPro" id="IPR017972">
    <property type="entry name" value="Cyt_P450_CS"/>
</dbReference>
<keyword evidence="3 5" id="KW-0479">Metal-binding</keyword>
<comment type="cofactor">
    <cofactor evidence="1 5">
        <name>heme</name>
        <dbReference type="ChEBI" id="CHEBI:30413"/>
    </cofactor>
</comment>
<dbReference type="PANTHER" id="PTHR24305:SF166">
    <property type="entry name" value="CYTOCHROME P450 12A4, MITOCHONDRIAL-RELATED"/>
    <property type="match status" value="1"/>
</dbReference>
<dbReference type="Gene3D" id="1.10.630.10">
    <property type="entry name" value="Cytochrome P450"/>
    <property type="match status" value="1"/>
</dbReference>
<dbReference type="InterPro" id="IPR002401">
    <property type="entry name" value="Cyt_P450_E_grp-I"/>
</dbReference>
<accession>A0A9P4L5U0</accession>
<dbReference type="GeneID" id="63855195"/>
<keyword evidence="4 5" id="KW-0408">Iron</keyword>
<evidence type="ECO:0000256" key="1">
    <source>
        <dbReference type="ARBA" id="ARBA00001971"/>
    </source>
</evidence>
<dbReference type="GO" id="GO:0004497">
    <property type="term" value="F:monooxygenase activity"/>
    <property type="evidence" value="ECO:0007669"/>
    <property type="project" value="UniProtKB-KW"/>
</dbReference>
<keyword evidence="8" id="KW-1185">Reference proteome</keyword>
<dbReference type="GO" id="GO:0020037">
    <property type="term" value="F:heme binding"/>
    <property type="evidence" value="ECO:0007669"/>
    <property type="project" value="InterPro"/>
</dbReference>
<evidence type="ECO:0000256" key="6">
    <source>
        <dbReference type="RuleBase" id="RU000461"/>
    </source>
</evidence>
<protein>
    <submittedName>
        <fullName evidence="7">Cytochrome P450</fullName>
    </submittedName>
</protein>
<evidence type="ECO:0000256" key="2">
    <source>
        <dbReference type="ARBA" id="ARBA00010617"/>
    </source>
</evidence>
<dbReference type="InterPro" id="IPR050121">
    <property type="entry name" value="Cytochrome_P450_monoxygenase"/>
</dbReference>
<evidence type="ECO:0000313" key="8">
    <source>
        <dbReference type="Proteomes" id="UP000800039"/>
    </source>
</evidence>
<dbReference type="RefSeq" id="XP_040785854.1">
    <property type="nucleotide sequence ID" value="XM_040937945.1"/>
</dbReference>
<name>A0A9P4L5U0_9PLEO</name>
<keyword evidence="5 6" id="KW-0349">Heme</keyword>
<evidence type="ECO:0000256" key="4">
    <source>
        <dbReference type="ARBA" id="ARBA00023004"/>
    </source>
</evidence>
<dbReference type="PROSITE" id="PS00086">
    <property type="entry name" value="CYTOCHROME_P450"/>
    <property type="match status" value="1"/>
</dbReference>